<evidence type="ECO:0000256" key="2">
    <source>
        <dbReference type="ARBA" id="ARBA00012418"/>
    </source>
</evidence>
<comment type="subunit">
    <text evidence="11">Homodimer. The RNAP catalytic core consists of 2 alpha, 1 beta, 1 beta' and 1 omega subunit. When a sigma factor is associated with the core the holoenzyme is formed, which can initiate transcription.</text>
</comment>
<evidence type="ECO:0000256" key="1">
    <source>
        <dbReference type="ARBA" id="ARBA00007123"/>
    </source>
</evidence>
<dbReference type="InterPro" id="IPR036643">
    <property type="entry name" value="RNApol_insert_sf"/>
</dbReference>
<evidence type="ECO:0000259" key="12">
    <source>
        <dbReference type="SMART" id="SM00662"/>
    </source>
</evidence>
<evidence type="ECO:0000256" key="3">
    <source>
        <dbReference type="ARBA" id="ARBA00015972"/>
    </source>
</evidence>
<evidence type="ECO:0000256" key="8">
    <source>
        <dbReference type="ARBA" id="ARBA00032524"/>
    </source>
</evidence>
<dbReference type="Pfam" id="PF03118">
    <property type="entry name" value="RNA_pol_A_CTD"/>
    <property type="match status" value="1"/>
</dbReference>
<comment type="similarity">
    <text evidence="1 11">Belongs to the RNA polymerase alpha chain family.</text>
</comment>
<dbReference type="SUPFAM" id="SSF47789">
    <property type="entry name" value="C-terminal domain of RNA polymerase alpha subunit"/>
    <property type="match status" value="1"/>
</dbReference>
<dbReference type="CDD" id="cd06928">
    <property type="entry name" value="RNAP_alpha_NTD"/>
    <property type="match status" value="1"/>
</dbReference>
<dbReference type="NCBIfam" id="NF003513">
    <property type="entry name" value="PRK05182.1-2"/>
    <property type="match status" value="1"/>
</dbReference>
<evidence type="ECO:0000256" key="10">
    <source>
        <dbReference type="ARBA" id="ARBA00048552"/>
    </source>
</evidence>
<accession>A0A1F6UVW0</accession>
<dbReference type="InterPro" id="IPR036603">
    <property type="entry name" value="RBP11-like"/>
</dbReference>
<dbReference type="FunFam" id="2.170.120.12:FF:000001">
    <property type="entry name" value="DNA-directed RNA polymerase subunit alpha"/>
    <property type="match status" value="1"/>
</dbReference>
<dbReference type="GO" id="GO:0005737">
    <property type="term" value="C:cytoplasm"/>
    <property type="evidence" value="ECO:0007669"/>
    <property type="project" value="UniProtKB-ARBA"/>
</dbReference>
<dbReference type="GO" id="GO:0003899">
    <property type="term" value="F:DNA-directed RNA polymerase activity"/>
    <property type="evidence" value="ECO:0007669"/>
    <property type="project" value="UniProtKB-UniRule"/>
</dbReference>
<comment type="function">
    <text evidence="11">DNA-dependent RNA polymerase catalyzes the transcription of DNA into RNA using the four ribonucleoside triphosphates as substrates.</text>
</comment>
<dbReference type="Pfam" id="PF01193">
    <property type="entry name" value="RNA_pol_L"/>
    <property type="match status" value="1"/>
</dbReference>
<dbReference type="Gene3D" id="2.170.120.12">
    <property type="entry name" value="DNA-directed RNA polymerase, insert domain"/>
    <property type="match status" value="1"/>
</dbReference>
<dbReference type="AlphaFoldDB" id="A0A1F6UVW0"/>
<evidence type="ECO:0000256" key="11">
    <source>
        <dbReference type="HAMAP-Rule" id="MF_00059"/>
    </source>
</evidence>
<protein>
    <recommendedName>
        <fullName evidence="3 11">DNA-directed RNA polymerase subunit alpha</fullName>
        <shortName evidence="11">RNAP subunit alpha</shortName>
        <ecNumber evidence="2 11">2.7.7.6</ecNumber>
    </recommendedName>
    <alternativeName>
        <fullName evidence="9 11">RNA polymerase subunit alpha</fullName>
    </alternativeName>
    <alternativeName>
        <fullName evidence="8 11">Transcriptase subunit alpha</fullName>
    </alternativeName>
</protein>
<comment type="domain">
    <text evidence="11">The N-terminal domain is essential for RNAP assembly and basal transcription, whereas the C-terminal domain is involved in interaction with transcriptional regulators and with upstream promoter elements.</text>
</comment>
<evidence type="ECO:0000256" key="6">
    <source>
        <dbReference type="ARBA" id="ARBA00022695"/>
    </source>
</evidence>
<dbReference type="GO" id="GO:0003677">
    <property type="term" value="F:DNA binding"/>
    <property type="evidence" value="ECO:0007669"/>
    <property type="project" value="UniProtKB-UniRule"/>
</dbReference>
<dbReference type="STRING" id="1801735.A2645_00360"/>
<feature type="region of interest" description="Alpha N-terminal domain (alpha-NTD)" evidence="11">
    <location>
        <begin position="1"/>
        <end position="230"/>
    </location>
</feature>
<feature type="region of interest" description="Alpha C-terminal domain (alpha-CTD)" evidence="11">
    <location>
        <begin position="245"/>
        <end position="312"/>
    </location>
</feature>
<evidence type="ECO:0000313" key="14">
    <source>
        <dbReference type="Proteomes" id="UP000182253"/>
    </source>
</evidence>
<dbReference type="EMBL" id="MFTL01000018">
    <property type="protein sequence ID" value="OGI61449.1"/>
    <property type="molecule type" value="Genomic_DNA"/>
</dbReference>
<comment type="caution">
    <text evidence="13">The sequence shown here is derived from an EMBL/GenBank/DDBJ whole genome shotgun (WGS) entry which is preliminary data.</text>
</comment>
<evidence type="ECO:0000313" key="13">
    <source>
        <dbReference type="EMBL" id="OGI61449.1"/>
    </source>
</evidence>
<dbReference type="Gene3D" id="1.10.150.20">
    <property type="entry name" value="5' to 3' exonuclease, C-terminal subdomain"/>
    <property type="match status" value="1"/>
</dbReference>
<comment type="catalytic activity">
    <reaction evidence="10 11">
        <text>RNA(n) + a ribonucleoside 5'-triphosphate = RNA(n+1) + diphosphate</text>
        <dbReference type="Rhea" id="RHEA:21248"/>
        <dbReference type="Rhea" id="RHEA-COMP:14527"/>
        <dbReference type="Rhea" id="RHEA-COMP:17342"/>
        <dbReference type="ChEBI" id="CHEBI:33019"/>
        <dbReference type="ChEBI" id="CHEBI:61557"/>
        <dbReference type="ChEBI" id="CHEBI:140395"/>
        <dbReference type="EC" id="2.7.7.6"/>
    </reaction>
</comment>
<evidence type="ECO:0000256" key="4">
    <source>
        <dbReference type="ARBA" id="ARBA00022478"/>
    </source>
</evidence>
<dbReference type="InterPro" id="IPR011263">
    <property type="entry name" value="DNA-dir_RNA_pol_RpoA/D/Rpb3"/>
</dbReference>
<name>A0A1F6UVW0_9BACT</name>
<dbReference type="SUPFAM" id="SSF56553">
    <property type="entry name" value="Insert subdomain of RNA polymerase alpha subunit"/>
    <property type="match status" value="1"/>
</dbReference>
<dbReference type="EC" id="2.7.7.6" evidence="2 11"/>
<dbReference type="InterPro" id="IPR011260">
    <property type="entry name" value="RNAP_asu_C"/>
</dbReference>
<evidence type="ECO:0000256" key="5">
    <source>
        <dbReference type="ARBA" id="ARBA00022679"/>
    </source>
</evidence>
<reference evidence="13 14" key="1">
    <citation type="journal article" date="2016" name="Nat. Commun.">
        <title>Thousands of microbial genomes shed light on interconnected biogeochemical processes in an aquifer system.</title>
        <authorList>
            <person name="Anantharaman K."/>
            <person name="Brown C.T."/>
            <person name="Hug L.A."/>
            <person name="Sharon I."/>
            <person name="Castelle C.J."/>
            <person name="Probst A.J."/>
            <person name="Thomas B.C."/>
            <person name="Singh A."/>
            <person name="Wilkins M.J."/>
            <person name="Karaoz U."/>
            <person name="Brodie E.L."/>
            <person name="Williams K.H."/>
            <person name="Hubbard S.S."/>
            <person name="Banfield J.F."/>
        </authorList>
    </citation>
    <scope>NUCLEOTIDE SEQUENCE [LARGE SCALE GENOMIC DNA]</scope>
</reference>
<dbReference type="Gene3D" id="3.30.1360.10">
    <property type="entry name" value="RNA polymerase, RBP11-like subunit"/>
    <property type="match status" value="1"/>
</dbReference>
<dbReference type="SUPFAM" id="SSF55257">
    <property type="entry name" value="RBP11-like subunits of RNA polymerase"/>
    <property type="match status" value="1"/>
</dbReference>
<keyword evidence="4 11" id="KW-0240">DNA-directed RNA polymerase</keyword>
<proteinExistence type="inferred from homology"/>
<keyword evidence="5 11" id="KW-0808">Transferase</keyword>
<organism evidence="13 14">
    <name type="scientific">Candidatus Nomurabacteria bacterium RIFCSPHIGHO2_01_FULL_39_9</name>
    <dbReference type="NCBI Taxonomy" id="1801735"/>
    <lineage>
        <taxon>Bacteria</taxon>
        <taxon>Candidatus Nomuraibacteriota</taxon>
    </lineage>
</organism>
<dbReference type="NCBIfam" id="TIGR02027">
    <property type="entry name" value="rpoA"/>
    <property type="match status" value="1"/>
</dbReference>
<keyword evidence="6 11" id="KW-0548">Nucleotidyltransferase</keyword>
<evidence type="ECO:0000256" key="7">
    <source>
        <dbReference type="ARBA" id="ARBA00023163"/>
    </source>
</evidence>
<dbReference type="NCBIfam" id="NF003519">
    <property type="entry name" value="PRK05182.2-5"/>
    <property type="match status" value="1"/>
</dbReference>
<dbReference type="Proteomes" id="UP000182253">
    <property type="component" value="Unassembled WGS sequence"/>
</dbReference>
<dbReference type="GO" id="GO:0006351">
    <property type="term" value="P:DNA-templated transcription"/>
    <property type="evidence" value="ECO:0007669"/>
    <property type="project" value="UniProtKB-UniRule"/>
</dbReference>
<sequence>MDLNILLPARPRTVLEEVNNGVYEIDNLYPGYGPTLGNALRRIILSSLPGAAITSLKIDGVPHEFSTIEGVKEDVVSILLNLKKIRFRMLTDEPQQVTLSVKGPKKVTAADINVPGQVEVKNEDQYIAELTSKTASLDISMTIEKGLGFVQKEALQKAKTEIGTIAVDALFSPIQRVSYEVENMRVGDRTNHNRLRVSIETDGSLTPRAALDRAIEIMIKQLQAILPETEMKDESTKPAEEEKDMTDVLKTRIDALPLSQRTVNALTAENIRTVGGLVRKKEEDIVAVKGMGDKGLKEIKEALASLGVSLKV</sequence>
<dbReference type="Pfam" id="PF01000">
    <property type="entry name" value="RNA_pol_A_bac"/>
    <property type="match status" value="1"/>
</dbReference>
<dbReference type="SMART" id="SM00662">
    <property type="entry name" value="RPOLD"/>
    <property type="match status" value="1"/>
</dbReference>
<dbReference type="InterPro" id="IPR011262">
    <property type="entry name" value="DNA-dir_RNA_pol_insert"/>
</dbReference>
<gene>
    <name evidence="11" type="primary">rpoA</name>
    <name evidence="13" type="ORF">A2645_00360</name>
</gene>
<evidence type="ECO:0000256" key="9">
    <source>
        <dbReference type="ARBA" id="ARBA00033070"/>
    </source>
</evidence>
<dbReference type="HAMAP" id="MF_00059">
    <property type="entry name" value="RNApol_bact_RpoA"/>
    <property type="match status" value="1"/>
</dbReference>
<dbReference type="GO" id="GO:0000428">
    <property type="term" value="C:DNA-directed RNA polymerase complex"/>
    <property type="evidence" value="ECO:0007669"/>
    <property type="project" value="UniProtKB-KW"/>
</dbReference>
<keyword evidence="7 11" id="KW-0804">Transcription</keyword>
<dbReference type="InterPro" id="IPR011773">
    <property type="entry name" value="DNA-dir_RpoA"/>
</dbReference>
<dbReference type="GO" id="GO:0046983">
    <property type="term" value="F:protein dimerization activity"/>
    <property type="evidence" value="ECO:0007669"/>
    <property type="project" value="InterPro"/>
</dbReference>
<feature type="domain" description="DNA-directed RNA polymerase RpoA/D/Rpb3-type" evidence="12">
    <location>
        <begin position="20"/>
        <end position="228"/>
    </location>
</feature>